<dbReference type="PANTHER" id="PTHR11351">
    <property type="entry name" value="ACYL-COA DESATURASE"/>
    <property type="match status" value="1"/>
</dbReference>
<evidence type="ECO:0000256" key="11">
    <source>
        <dbReference type="ARBA" id="ARBA00023002"/>
    </source>
</evidence>
<keyword evidence="6 17" id="KW-0812">Transmembrane</keyword>
<evidence type="ECO:0000259" key="18">
    <source>
        <dbReference type="PROSITE" id="PS50255"/>
    </source>
</evidence>
<dbReference type="GO" id="GO:0004768">
    <property type="term" value="F:stearoyl-CoA 9-desaturase activity"/>
    <property type="evidence" value="ECO:0007669"/>
    <property type="project" value="UniProtKB-UniRule"/>
</dbReference>
<keyword evidence="13 16" id="KW-0443">Lipid metabolism</keyword>
<keyword evidence="3 16" id="KW-0813">Transport</keyword>
<evidence type="ECO:0000313" key="21">
    <source>
        <dbReference type="Proteomes" id="UP000189513"/>
    </source>
</evidence>
<feature type="transmembrane region" description="Helical" evidence="17">
    <location>
        <begin position="193"/>
        <end position="211"/>
    </location>
</feature>
<feature type="transmembrane region" description="Helical" evidence="17">
    <location>
        <begin position="44"/>
        <end position="65"/>
    </location>
</feature>
<evidence type="ECO:0000256" key="10">
    <source>
        <dbReference type="ARBA" id="ARBA00022989"/>
    </source>
</evidence>
<dbReference type="Pfam" id="PF00173">
    <property type="entry name" value="Cyt-b5"/>
    <property type="match status" value="1"/>
</dbReference>
<comment type="function">
    <text evidence="16">Stearoyl-CoA desaturase that utilizes O(2) and electrons from reduced cytochrome b5 to introduce the first double bond into saturated fatty acyl-CoA substrates.</text>
</comment>
<comment type="catalytic activity">
    <reaction evidence="16">
        <text>octadecanoyl-CoA + 2 Fe(II)-[cytochrome b5] + O2 + 2 H(+) = (9Z)-octadecenoyl-CoA + 2 Fe(III)-[cytochrome b5] + 2 H2O</text>
        <dbReference type="Rhea" id="RHEA:19721"/>
        <dbReference type="Rhea" id="RHEA-COMP:10438"/>
        <dbReference type="Rhea" id="RHEA-COMP:10439"/>
        <dbReference type="ChEBI" id="CHEBI:15377"/>
        <dbReference type="ChEBI" id="CHEBI:15378"/>
        <dbReference type="ChEBI" id="CHEBI:15379"/>
        <dbReference type="ChEBI" id="CHEBI:29033"/>
        <dbReference type="ChEBI" id="CHEBI:29034"/>
        <dbReference type="ChEBI" id="CHEBI:57387"/>
        <dbReference type="ChEBI" id="CHEBI:57394"/>
        <dbReference type="EC" id="1.14.19.1"/>
    </reaction>
</comment>
<keyword evidence="5 16" id="KW-0349">Heme</keyword>
<evidence type="ECO:0000256" key="8">
    <source>
        <dbReference type="ARBA" id="ARBA00022832"/>
    </source>
</evidence>
<protein>
    <recommendedName>
        <fullName evidence="16">Acyl-CoA desaturase</fullName>
        <ecNumber evidence="16">1.14.19.1</ecNumber>
    </recommendedName>
</protein>
<dbReference type="OMA" id="KSQLNWG"/>
<evidence type="ECO:0000256" key="6">
    <source>
        <dbReference type="ARBA" id="ARBA00022692"/>
    </source>
</evidence>
<dbReference type="PANTHER" id="PTHR11351:SF31">
    <property type="entry name" value="DESATURASE 1, ISOFORM A-RELATED"/>
    <property type="match status" value="1"/>
</dbReference>
<name>A0A061AVE4_CYBFA</name>
<evidence type="ECO:0000256" key="5">
    <source>
        <dbReference type="ARBA" id="ARBA00022617"/>
    </source>
</evidence>
<keyword evidence="4 16" id="KW-0444">Lipid biosynthesis</keyword>
<dbReference type="EMBL" id="LK052892">
    <property type="protein sequence ID" value="CDR41512.1"/>
    <property type="molecule type" value="Genomic_DNA"/>
</dbReference>
<keyword evidence="10 17" id="KW-1133">Transmembrane helix</keyword>
<evidence type="ECO:0000256" key="16">
    <source>
        <dbReference type="PIRNR" id="PIRNR000345"/>
    </source>
</evidence>
<evidence type="ECO:0000313" key="20">
    <source>
        <dbReference type="EMBL" id="ONH66429.1"/>
    </source>
</evidence>
<dbReference type="PIRSF" id="PIRSF000345">
    <property type="entry name" value="OLE1"/>
    <property type="match status" value="1"/>
</dbReference>
<dbReference type="AlphaFoldDB" id="A0A061AVE4"/>
<dbReference type="InterPro" id="IPR009160">
    <property type="entry name" value="Acyl-CoA_deSatase_haem/ster-bd"/>
</dbReference>
<organism evidence="19">
    <name type="scientific">Cyberlindnera fabianii</name>
    <name type="common">Yeast</name>
    <name type="synonym">Hansenula fabianii</name>
    <dbReference type="NCBI Taxonomy" id="36022"/>
    <lineage>
        <taxon>Eukaryota</taxon>
        <taxon>Fungi</taxon>
        <taxon>Dikarya</taxon>
        <taxon>Ascomycota</taxon>
        <taxon>Saccharomycotina</taxon>
        <taxon>Saccharomycetes</taxon>
        <taxon>Phaffomycetales</taxon>
        <taxon>Phaffomycetaceae</taxon>
        <taxon>Cyberlindnera</taxon>
    </lineage>
</organism>
<dbReference type="SMART" id="SM01117">
    <property type="entry name" value="Cyt-b5"/>
    <property type="match status" value="1"/>
</dbReference>
<evidence type="ECO:0000256" key="3">
    <source>
        <dbReference type="ARBA" id="ARBA00022448"/>
    </source>
</evidence>
<dbReference type="FunFam" id="3.10.120.10:FF:000004">
    <property type="entry name" value="Acyl-CoA desaturase"/>
    <property type="match status" value="1"/>
</dbReference>
<comment type="subcellular location">
    <subcellularLocation>
        <location evidence="1">Membrane</location>
        <topology evidence="1">Multi-pass membrane protein</topology>
    </subcellularLocation>
</comment>
<dbReference type="InterPro" id="IPR015876">
    <property type="entry name" value="Acyl-CoA_DS"/>
</dbReference>
<evidence type="ECO:0000256" key="7">
    <source>
        <dbReference type="ARBA" id="ARBA00022723"/>
    </source>
</evidence>
<proteinExistence type="inferred from homology"/>
<dbReference type="Gene3D" id="3.10.120.10">
    <property type="entry name" value="Cytochrome b5-like heme/steroid binding domain"/>
    <property type="match status" value="1"/>
</dbReference>
<dbReference type="VEuPathDB" id="FungiDB:BON22_3728"/>
<keyword evidence="8 16" id="KW-0276">Fatty acid metabolism</keyword>
<keyword evidence="9 16" id="KW-0249">Electron transport</keyword>
<evidence type="ECO:0000256" key="4">
    <source>
        <dbReference type="ARBA" id="ARBA00022516"/>
    </source>
</evidence>
<dbReference type="SUPFAM" id="SSF55856">
    <property type="entry name" value="Cytochrome b5-like heme/steroid binding domain"/>
    <property type="match status" value="1"/>
</dbReference>
<dbReference type="EMBL" id="MPUK01000007">
    <property type="protein sequence ID" value="ONH66429.1"/>
    <property type="molecule type" value="Genomic_DNA"/>
</dbReference>
<gene>
    <name evidence="20" type="ORF">BON22_3728</name>
    <name evidence="19" type="ORF">CYFA0S_07e03004g</name>
</gene>
<evidence type="ECO:0000256" key="14">
    <source>
        <dbReference type="ARBA" id="ARBA00023136"/>
    </source>
</evidence>
<feature type="transmembrane region" description="Helical" evidence="17">
    <location>
        <begin position="77"/>
        <end position="96"/>
    </location>
</feature>
<dbReference type="OrthoDB" id="10260134at2759"/>
<comment type="cofactor">
    <cofactor evidence="16">
        <name>Fe(2+)</name>
        <dbReference type="ChEBI" id="CHEBI:29033"/>
    </cofactor>
    <text evidence="16">Expected to bind 2 Fe(2+) ions per subunit.</text>
</comment>
<dbReference type="PROSITE" id="PS50255">
    <property type="entry name" value="CYTOCHROME_B5_2"/>
    <property type="match status" value="1"/>
</dbReference>
<evidence type="ECO:0000256" key="9">
    <source>
        <dbReference type="ARBA" id="ARBA00022982"/>
    </source>
</evidence>
<dbReference type="CDD" id="cd03505">
    <property type="entry name" value="Delta9-FADS-like"/>
    <property type="match status" value="1"/>
</dbReference>
<evidence type="ECO:0000256" key="12">
    <source>
        <dbReference type="ARBA" id="ARBA00023004"/>
    </source>
</evidence>
<dbReference type="Proteomes" id="UP000189513">
    <property type="component" value="Unassembled WGS sequence"/>
</dbReference>
<dbReference type="InterPro" id="IPR036400">
    <property type="entry name" value="Cyt_B5-like_heme/steroid_sf"/>
</dbReference>
<dbReference type="GO" id="GO:0020037">
    <property type="term" value="F:heme binding"/>
    <property type="evidence" value="ECO:0007669"/>
    <property type="project" value="InterPro"/>
</dbReference>
<reference evidence="19" key="1">
    <citation type="journal article" date="2014" name="Genome Announc.">
        <title>Genome sequence of the yeast Cyberlindnera fabianii (Hansenula fabianii).</title>
        <authorList>
            <person name="Freel K.C."/>
            <person name="Sarilar V."/>
            <person name="Neuveglise C."/>
            <person name="Devillers H."/>
            <person name="Friedrich A."/>
            <person name="Schacherer J."/>
        </authorList>
    </citation>
    <scope>NUCLEOTIDE SEQUENCE</scope>
    <source>
        <strain evidence="19">YJS4271</strain>
    </source>
</reference>
<keyword evidence="11 16" id="KW-0560">Oxidoreductase</keyword>
<dbReference type="GO" id="GO:0006636">
    <property type="term" value="P:unsaturated fatty acid biosynthetic process"/>
    <property type="evidence" value="ECO:0007669"/>
    <property type="project" value="UniProtKB-UniRule"/>
</dbReference>
<keyword evidence="21" id="KW-1185">Reference proteome</keyword>
<reference evidence="20" key="3">
    <citation type="submission" date="2017-01" db="EMBL/GenBank/DDBJ databases">
        <authorList>
            <person name="Mah S.A."/>
            <person name="Swanson W.J."/>
            <person name="Moy G.W."/>
            <person name="Vacquier V.D."/>
        </authorList>
    </citation>
    <scope>NUCLEOTIDE SEQUENCE [LARGE SCALE GENOMIC DNA]</scope>
    <source>
        <strain evidence="20">65</strain>
    </source>
</reference>
<dbReference type="EC" id="1.14.19.1" evidence="16"/>
<dbReference type="GO" id="GO:0005789">
    <property type="term" value="C:endoplasmic reticulum membrane"/>
    <property type="evidence" value="ECO:0007669"/>
    <property type="project" value="TreeGrafter"/>
</dbReference>
<evidence type="ECO:0000313" key="19">
    <source>
        <dbReference type="EMBL" id="CDR41512.1"/>
    </source>
</evidence>
<dbReference type="STRING" id="36022.A0A061AVE4"/>
<evidence type="ECO:0000256" key="15">
    <source>
        <dbReference type="ARBA" id="ARBA00023160"/>
    </source>
</evidence>
<comment type="similarity">
    <text evidence="2 16">Belongs to the fatty acid desaturase type 1 family.</text>
</comment>
<dbReference type="GO" id="GO:0005506">
    <property type="term" value="F:iron ion binding"/>
    <property type="evidence" value="ECO:0007669"/>
    <property type="project" value="TreeGrafter"/>
</dbReference>
<keyword evidence="15 16" id="KW-0275">Fatty acid biosynthesis</keyword>
<dbReference type="PROSITE" id="PS00191">
    <property type="entry name" value="CYTOCHROME_B5_1"/>
    <property type="match status" value="1"/>
</dbReference>
<evidence type="ECO:0000256" key="13">
    <source>
        <dbReference type="ARBA" id="ARBA00023098"/>
    </source>
</evidence>
<keyword evidence="12 16" id="KW-0408">Iron</keyword>
<evidence type="ECO:0000256" key="1">
    <source>
        <dbReference type="ARBA" id="ARBA00004141"/>
    </source>
</evidence>
<evidence type="ECO:0000256" key="2">
    <source>
        <dbReference type="ARBA" id="ARBA00009295"/>
    </source>
</evidence>
<evidence type="ECO:0000256" key="17">
    <source>
        <dbReference type="SAM" id="Phobius"/>
    </source>
</evidence>
<accession>A0A061AVE4</accession>
<reference evidence="21" key="2">
    <citation type="journal article" date="2017" name="Genome Announc.">
        <title>Genome sequences of Cyberlindnera fabianii 65, Pichia kudriavzevii 129, and Saccharomyces cerevisiae 131 isolated from fermented masau fruits in Zimbabwe.</title>
        <authorList>
            <person name="van Rijswijck I.M.H."/>
            <person name="Derks M.F.L."/>
            <person name="Abee T."/>
            <person name="de Ridder D."/>
            <person name="Smid E.J."/>
        </authorList>
    </citation>
    <scope>NUCLEOTIDE SEQUENCE [LARGE SCALE GENOMIC DNA]</scope>
    <source>
        <strain evidence="21">65</strain>
    </source>
</reference>
<dbReference type="InterPro" id="IPR001199">
    <property type="entry name" value="Cyt_B5-like_heme/steroid-bd"/>
</dbReference>
<sequence length="473" mass="53633">MDQSAAHLKKPTPQRVSVKTAPQLAVRRHINETHWTLWNFYRHVSWTGLLITVLIPLLGVYWGLYTPLDLNTLRFSLAYYVLTTTAFLAGYHRLWAHRSFRATIPVKLFYACFGASAGLGSAKSWAAMHRAHHRYIDTEKDPHSIRRGIWFAHMGWALTKPHIKVRNSCKECMGDDLEKDTLLEWQERNYKELMILTTFLVPAMIAGLGWGDYFGGLVFAGILRGAALQQTTFIVNSLGHLFGTQPFDDRKSHRNNIVLSLLSFGEGMNNFHHEFSSDFRNGIHWYDFDPVKWHLVIMSWFGLVDNLYRTSDAAIYQCIIQQQQKLIDRKRSKLNWGMPIDQLPIISPEEFRKLAKDEAPHRALIAVAGIVHDVTPFINDHPGGVALIRTSIGKDATSAFNGAVYDHSTAAHNLLATMRVAVLSGGTEQIVWKQQQVENKDVPLKQDSEGRKIVRTGEQATIIKKPVRTADAA</sequence>
<keyword evidence="14 17" id="KW-0472">Membrane</keyword>
<keyword evidence="7 16" id="KW-0479">Metal-binding</keyword>
<dbReference type="PRINTS" id="PR00075">
    <property type="entry name" value="FACDDSATRASE"/>
</dbReference>
<feature type="domain" description="Cytochrome b5 heme-binding" evidence="18">
    <location>
        <begin position="343"/>
        <end position="424"/>
    </location>
</feature>
<dbReference type="InterPro" id="IPR018506">
    <property type="entry name" value="Cyt_B5_heme-BS"/>
</dbReference>